<dbReference type="AlphaFoldDB" id="A0A8S8XI94"/>
<dbReference type="SUPFAM" id="SSF54001">
    <property type="entry name" value="Cysteine proteinases"/>
    <property type="match status" value="1"/>
</dbReference>
<organism evidence="3 4">
    <name type="scientific">Roseiterribacter gracilis</name>
    <dbReference type="NCBI Taxonomy" id="2812848"/>
    <lineage>
        <taxon>Bacteria</taxon>
        <taxon>Pseudomonadati</taxon>
        <taxon>Pseudomonadota</taxon>
        <taxon>Alphaproteobacteria</taxon>
        <taxon>Rhodospirillales</taxon>
        <taxon>Roseiterribacteraceae</taxon>
        <taxon>Roseiterribacter</taxon>
    </lineage>
</organism>
<proteinExistence type="inferred from homology"/>
<dbReference type="EMBL" id="BOPV01000001">
    <property type="protein sequence ID" value="GIL41702.1"/>
    <property type="molecule type" value="Genomic_DNA"/>
</dbReference>
<keyword evidence="4" id="KW-1185">Reference proteome</keyword>
<dbReference type="PANTHER" id="PTHR11786:SF0">
    <property type="entry name" value="ARYLAMINE N-ACETYLTRANSFERASE 4-RELATED"/>
    <property type="match status" value="1"/>
</dbReference>
<dbReference type="GO" id="GO:0016407">
    <property type="term" value="F:acetyltransferase activity"/>
    <property type="evidence" value="ECO:0007669"/>
    <property type="project" value="InterPro"/>
</dbReference>
<dbReference type="InterPro" id="IPR038765">
    <property type="entry name" value="Papain-like_cys_pep_sf"/>
</dbReference>
<comment type="similarity">
    <text evidence="1 2">Belongs to the arylamine N-acetyltransferase family.</text>
</comment>
<accession>A0A8S8XI94</accession>
<dbReference type="PANTHER" id="PTHR11786">
    <property type="entry name" value="N-HYDROXYARYLAMINE O-ACETYLTRANSFERASE"/>
    <property type="match status" value="1"/>
</dbReference>
<evidence type="ECO:0000313" key="3">
    <source>
        <dbReference type="EMBL" id="GIL41702.1"/>
    </source>
</evidence>
<evidence type="ECO:0000313" key="4">
    <source>
        <dbReference type="Proteomes" id="UP000681075"/>
    </source>
</evidence>
<name>A0A8S8XI94_9PROT</name>
<evidence type="ECO:0000256" key="2">
    <source>
        <dbReference type="RuleBase" id="RU003452"/>
    </source>
</evidence>
<comment type="caution">
    <text evidence="3">The sequence shown here is derived from an EMBL/GenBank/DDBJ whole genome shotgun (WGS) entry which is preliminary data.</text>
</comment>
<evidence type="ECO:0000256" key="1">
    <source>
        <dbReference type="ARBA" id="ARBA00006547"/>
    </source>
</evidence>
<dbReference type="Gene3D" id="2.40.128.150">
    <property type="entry name" value="Cysteine proteinases"/>
    <property type="match status" value="1"/>
</dbReference>
<dbReference type="PRINTS" id="PR01543">
    <property type="entry name" value="ANATRNSFRASE"/>
</dbReference>
<dbReference type="RefSeq" id="WP_420245308.1">
    <property type="nucleotide sequence ID" value="NZ_BOPV01000001.1"/>
</dbReference>
<dbReference type="Proteomes" id="UP000681075">
    <property type="component" value="Unassembled WGS sequence"/>
</dbReference>
<reference evidence="3" key="1">
    <citation type="submission" date="2021-02" db="EMBL/GenBank/DDBJ databases">
        <title>Genome sequence of Rhodospirillales sp. strain TMPK1 isolated from soil.</title>
        <authorList>
            <person name="Nakai R."/>
            <person name="Kusada H."/>
            <person name="Tamaki H."/>
        </authorList>
    </citation>
    <scope>NUCLEOTIDE SEQUENCE</scope>
    <source>
        <strain evidence="3">TMPK1</strain>
    </source>
</reference>
<protein>
    <submittedName>
        <fullName evidence="3">N-hydroxyarylamine O-acetyltransferase</fullName>
    </submittedName>
</protein>
<sequence length="263" mass="29182">MLDLDSYFARIGYDGPRSATLDVLQHLQLLHPIAIPFENLDSLHGRTPLLDAEALQAKLVDSKRGGYCFEQNTLLRLALEALGFRVTSLLARVCWGLPAGAETARGHMLLRVDIGDEAWIADVGFGSVTLTAPIRLAYDIEQATPHETFRLVRCGDRFEQQVRFDQTWLPVYRFGLLPEGDDDIAMSNWYVATHPRSNFVRNLIAARPTLRGRISLAGGALTIREGGAVEKRTAASRDELLQMLHAQFGIDVPAWATLDALFA</sequence>
<dbReference type="Pfam" id="PF00797">
    <property type="entry name" value="Acetyltransf_2"/>
    <property type="match status" value="1"/>
</dbReference>
<gene>
    <name evidence="3" type="ORF">TMPK1_39390</name>
</gene>
<dbReference type="Gene3D" id="3.30.2140.10">
    <property type="entry name" value="Arylamine N-acetyltransferase"/>
    <property type="match status" value="1"/>
</dbReference>
<dbReference type="InterPro" id="IPR001447">
    <property type="entry name" value="Arylamine_N-AcTrfase"/>
</dbReference>